<dbReference type="EnsemblBacteria" id="ABA49261">
    <property type="protein sequence ID" value="ABA49261"/>
    <property type="gene ID" value="BURPS1710b_1282"/>
</dbReference>
<dbReference type="KEGG" id="bpm:BURPS1710b_1282"/>
<evidence type="ECO:0000313" key="4">
    <source>
        <dbReference type="Proteomes" id="UP000002700"/>
    </source>
</evidence>
<dbReference type="Pfam" id="PF10908">
    <property type="entry name" value="Tlde1_dom"/>
    <property type="match status" value="1"/>
</dbReference>
<dbReference type="InterPro" id="IPR021225">
    <property type="entry name" value="Tlde1_dom"/>
</dbReference>
<proteinExistence type="predicted"/>
<accession>Q3JUR0</accession>
<protein>
    <submittedName>
        <fullName evidence="3">Unnamed protein product</fullName>
    </submittedName>
</protein>
<sequence length="173" mass="19450">MWSNSDRSTWFALYRADAKIDDETDVNGVKRSAFRLHPNGPMGSERRRLHHDHDAGAVRPATCVSRETAYREDPRNRHRVLRHGGRPMKMFVRLAIAAVLTPFIFFGLSRIDPLARWVGSDEARNLLGPLFRVFGVTGIEGEENVLLAVLLVASFLVAALVVLLALRLRHSQA</sequence>
<evidence type="ECO:0000313" key="3">
    <source>
        <dbReference type="EMBL" id="ABA49261.1"/>
    </source>
</evidence>
<feature type="domain" description="Tlde1" evidence="2">
    <location>
        <begin position="4"/>
        <end position="43"/>
    </location>
</feature>
<feature type="transmembrane region" description="Helical" evidence="1">
    <location>
        <begin position="91"/>
        <end position="111"/>
    </location>
</feature>
<dbReference type="HOGENOM" id="CLU_1544749_0_0_4"/>
<evidence type="ECO:0000256" key="1">
    <source>
        <dbReference type="SAM" id="Phobius"/>
    </source>
</evidence>
<dbReference type="AlphaFoldDB" id="Q3JUR0"/>
<reference evidence="3 4" key="1">
    <citation type="submission" date="2005-09" db="EMBL/GenBank/DDBJ databases">
        <authorList>
            <person name="Woods D.E."/>
            <person name="Nierman W.C."/>
        </authorList>
    </citation>
    <scope>NUCLEOTIDE SEQUENCE [LARGE SCALE GENOMIC DNA]</scope>
    <source>
        <strain evidence="3 4">1710b</strain>
    </source>
</reference>
<keyword evidence="1" id="KW-1133">Transmembrane helix</keyword>
<dbReference type="Proteomes" id="UP000002700">
    <property type="component" value="Chromosome I"/>
</dbReference>
<name>Q3JUR0_BURP1</name>
<evidence type="ECO:0000259" key="2">
    <source>
        <dbReference type="Pfam" id="PF10908"/>
    </source>
</evidence>
<organism evidence="3 4">
    <name type="scientific">Burkholderia pseudomallei (strain 1710b)</name>
    <dbReference type="NCBI Taxonomy" id="320372"/>
    <lineage>
        <taxon>Bacteria</taxon>
        <taxon>Pseudomonadati</taxon>
        <taxon>Pseudomonadota</taxon>
        <taxon>Betaproteobacteria</taxon>
        <taxon>Burkholderiales</taxon>
        <taxon>Burkholderiaceae</taxon>
        <taxon>Burkholderia</taxon>
        <taxon>pseudomallei group</taxon>
    </lineage>
</organism>
<gene>
    <name evidence="3" type="ordered locus">BURPS1710b_1282</name>
</gene>
<keyword evidence="1" id="KW-0812">Transmembrane</keyword>
<keyword evidence="1" id="KW-0472">Membrane</keyword>
<feature type="transmembrane region" description="Helical" evidence="1">
    <location>
        <begin position="145"/>
        <end position="166"/>
    </location>
</feature>
<dbReference type="EMBL" id="CP000124">
    <property type="protein sequence ID" value="ABA49261.1"/>
    <property type="molecule type" value="Genomic_DNA"/>
</dbReference>